<name>A0A1G1TAD9_9BACT</name>
<evidence type="ECO:0000313" key="3">
    <source>
        <dbReference type="Proteomes" id="UP000177791"/>
    </source>
</evidence>
<comment type="caution">
    <text evidence="2">The sequence shown here is derived from an EMBL/GenBank/DDBJ whole genome shotgun (WGS) entry which is preliminary data.</text>
</comment>
<feature type="transmembrane region" description="Helical" evidence="1">
    <location>
        <begin position="69"/>
        <end position="91"/>
    </location>
</feature>
<dbReference type="EMBL" id="MDZC01000028">
    <property type="protein sequence ID" value="OGX87834.1"/>
    <property type="molecule type" value="Genomic_DNA"/>
</dbReference>
<keyword evidence="1" id="KW-1133">Transmembrane helix</keyword>
<keyword evidence="3" id="KW-1185">Reference proteome</keyword>
<accession>A0A1G1TAD9</accession>
<organism evidence="2 3">
    <name type="scientific">Hymenobacter glacialis</name>
    <dbReference type="NCBI Taxonomy" id="1908236"/>
    <lineage>
        <taxon>Bacteria</taxon>
        <taxon>Pseudomonadati</taxon>
        <taxon>Bacteroidota</taxon>
        <taxon>Cytophagia</taxon>
        <taxon>Cytophagales</taxon>
        <taxon>Hymenobacteraceae</taxon>
        <taxon>Hymenobacter</taxon>
    </lineage>
</organism>
<keyword evidence="1" id="KW-0812">Transmembrane</keyword>
<dbReference type="AlphaFoldDB" id="A0A1G1TAD9"/>
<evidence type="ECO:0000256" key="1">
    <source>
        <dbReference type="SAM" id="Phobius"/>
    </source>
</evidence>
<feature type="transmembrane region" description="Helical" evidence="1">
    <location>
        <begin position="16"/>
        <end position="35"/>
    </location>
</feature>
<dbReference type="Proteomes" id="UP000177791">
    <property type="component" value="Unassembled WGS sequence"/>
</dbReference>
<sequence length="130" mass="14696">MQTRVLACLTQQMKKALLSIHFGFLFPFLLIGEGIGSTKARLMTLMFFAVASAGLVFRSRFAAFDDSESADIVCFTVVPLIVFAVNSYLFSNEAFYKAEILHLRTRTMSIKLFHCLASYSLMLLAYYFAF</sequence>
<dbReference type="STRING" id="1908236.BEN48_10945"/>
<protein>
    <submittedName>
        <fullName evidence="2">Uncharacterized protein</fullName>
    </submittedName>
</protein>
<proteinExistence type="predicted"/>
<gene>
    <name evidence="2" type="ORF">BEN48_10945</name>
</gene>
<feature type="transmembrane region" description="Helical" evidence="1">
    <location>
        <begin position="112"/>
        <end position="129"/>
    </location>
</feature>
<evidence type="ECO:0000313" key="2">
    <source>
        <dbReference type="EMBL" id="OGX87834.1"/>
    </source>
</evidence>
<reference evidence="2 3" key="1">
    <citation type="submission" date="2016-08" db="EMBL/GenBank/DDBJ databases">
        <title>Hymenobacter coccineus sp. nov., Hymenobacter lapidarius sp. nov. and Hymenobacter glacialis sp. nov., isolated from Antarctic soil.</title>
        <authorList>
            <person name="Sedlacek I."/>
            <person name="Kralova S."/>
            <person name="Kyrova K."/>
            <person name="Maslanova I."/>
            <person name="Stankova E."/>
            <person name="Vrbovska V."/>
            <person name="Nemec M."/>
            <person name="Bartak M."/>
            <person name="Svec P."/>
            <person name="Busse H.-J."/>
            <person name="Pantucek R."/>
        </authorList>
    </citation>
    <scope>NUCLEOTIDE SEQUENCE [LARGE SCALE GENOMIC DNA]</scope>
    <source>
        <strain evidence="2 3">CCM 8648</strain>
    </source>
</reference>
<keyword evidence="1" id="KW-0472">Membrane</keyword>